<dbReference type="PANTHER" id="PTHR16128">
    <property type="entry name" value="FAD/NAD(P)-BINDING OXIDOREDUCTASE FAMILY PROTEIN"/>
    <property type="match status" value="1"/>
</dbReference>
<reference evidence="2 3" key="1">
    <citation type="journal article" date="2013" name="BMC Genomics">
        <title>Reconstruction of the lipid metabolism for the microalga Monoraphidium neglectum from its genome sequence reveals characteristics suitable for biofuel production.</title>
        <authorList>
            <person name="Bogen C."/>
            <person name="Al-Dilaimi A."/>
            <person name="Albersmeier A."/>
            <person name="Wichmann J."/>
            <person name="Grundmann M."/>
            <person name="Rupp O."/>
            <person name="Lauersen K.J."/>
            <person name="Blifernez-Klassen O."/>
            <person name="Kalinowski J."/>
            <person name="Goesmann A."/>
            <person name="Mussgnug J.H."/>
            <person name="Kruse O."/>
        </authorList>
    </citation>
    <scope>NUCLEOTIDE SEQUENCE [LARGE SCALE GENOMIC DNA]</scope>
    <source>
        <strain evidence="2 3">SAG 48.87</strain>
    </source>
</reference>
<organism evidence="2 3">
    <name type="scientific">Monoraphidium neglectum</name>
    <dbReference type="NCBI Taxonomy" id="145388"/>
    <lineage>
        <taxon>Eukaryota</taxon>
        <taxon>Viridiplantae</taxon>
        <taxon>Chlorophyta</taxon>
        <taxon>core chlorophytes</taxon>
        <taxon>Chlorophyceae</taxon>
        <taxon>CS clade</taxon>
        <taxon>Sphaeropleales</taxon>
        <taxon>Selenastraceae</taxon>
        <taxon>Monoraphidium</taxon>
    </lineage>
</organism>
<sequence length="353" mass="36813">MTPRVLLTSHRLHDPATAPCRSQGGRAALLMDVRRPMWVARVAATPKGWQLTGNNKSQGHFDAVVIAHNGKCANRLAAPSGAPLVAQQLMRLKLNSIWAVMVALQEPLEAPNGLEGAFVTGQPAKHLSWVANNTAKLGLRHPGHPGLQCWTLLSTETYGRENKVPQEAVPQEVAERVQRDMLAALMSALGRPTAELPRPAAYKCQLWGAALPVNSPGVPCILDPVARMGVCGDWLHDPAAGGAAASMQAAALSGLALAERLAALRGADAEAAAKLAVGLHEQFVPLSNPDIGGFPGDKAAGTLAEAPTGAAPGGRGGGRQGRRQGSGCRGRAPLFWCKPARQVAGPLHPVVPA</sequence>
<dbReference type="STRING" id="145388.A0A0D2KBU0"/>
<dbReference type="RefSeq" id="XP_013892388.1">
    <property type="nucleotide sequence ID" value="XM_014036934.1"/>
</dbReference>
<dbReference type="OrthoDB" id="417877at2759"/>
<feature type="region of interest" description="Disordered" evidence="1">
    <location>
        <begin position="300"/>
        <end position="327"/>
    </location>
</feature>
<dbReference type="PANTHER" id="PTHR16128:SF8">
    <property type="entry name" value="EXPRESSED PROTEIN"/>
    <property type="match status" value="1"/>
</dbReference>
<evidence type="ECO:0000256" key="1">
    <source>
        <dbReference type="SAM" id="MobiDB-lite"/>
    </source>
</evidence>
<evidence type="ECO:0000313" key="2">
    <source>
        <dbReference type="EMBL" id="KIY93368.1"/>
    </source>
</evidence>
<dbReference type="Gene3D" id="3.90.660.10">
    <property type="match status" value="1"/>
</dbReference>
<dbReference type="EMBL" id="KK104827">
    <property type="protein sequence ID" value="KIY93368.1"/>
    <property type="molecule type" value="Genomic_DNA"/>
</dbReference>
<dbReference type="GeneID" id="25732172"/>
<gene>
    <name evidence="2" type="ORF">MNEG_14594</name>
</gene>
<evidence type="ECO:0000313" key="3">
    <source>
        <dbReference type="Proteomes" id="UP000054498"/>
    </source>
</evidence>
<dbReference type="Proteomes" id="UP000054498">
    <property type="component" value="Unassembled WGS sequence"/>
</dbReference>
<dbReference type="SUPFAM" id="SSF51905">
    <property type="entry name" value="FAD/NAD(P)-binding domain"/>
    <property type="match status" value="1"/>
</dbReference>
<evidence type="ECO:0008006" key="4">
    <source>
        <dbReference type="Google" id="ProtNLM"/>
    </source>
</evidence>
<dbReference type="KEGG" id="mng:MNEG_14594"/>
<dbReference type="AlphaFoldDB" id="A0A0D2KBU0"/>
<proteinExistence type="predicted"/>
<name>A0A0D2KBU0_9CHLO</name>
<keyword evidence="3" id="KW-1185">Reference proteome</keyword>
<accession>A0A0D2KBU0</accession>
<feature type="compositionally biased region" description="Low complexity" evidence="1">
    <location>
        <begin position="300"/>
        <end position="310"/>
    </location>
</feature>
<dbReference type="InterPro" id="IPR036188">
    <property type="entry name" value="FAD/NAD-bd_sf"/>
</dbReference>
<protein>
    <recommendedName>
        <fullName evidence="4">Amine oxidase domain-containing protein</fullName>
    </recommendedName>
</protein>